<dbReference type="EMBL" id="JAFLQW010000439">
    <property type="protein sequence ID" value="MBO0350670.1"/>
    <property type="molecule type" value="Genomic_DNA"/>
</dbReference>
<proteinExistence type="predicted"/>
<organism evidence="3 4">
    <name type="scientific">Phormidium pseudopriestleyi FRX01</name>
    <dbReference type="NCBI Taxonomy" id="1759528"/>
    <lineage>
        <taxon>Bacteria</taxon>
        <taxon>Bacillati</taxon>
        <taxon>Cyanobacteriota</taxon>
        <taxon>Cyanophyceae</taxon>
        <taxon>Oscillatoriophycideae</taxon>
        <taxon>Oscillatoriales</taxon>
        <taxon>Oscillatoriaceae</taxon>
        <taxon>Phormidium</taxon>
    </lineage>
</organism>
<dbReference type="Pfam" id="PF09830">
    <property type="entry name" value="ATP_transf"/>
    <property type="match status" value="1"/>
</dbReference>
<sequence length="312" mass="34831">MREDKPRLQGSLTLEPDTLWFKVKHCTKHGIESGALQSIPTDSEFLETQGLLFLVRILSNLVRKQKAKESEADKTQKSGQEFNPFLPYDCDLFVTDISPTHVCLLNKFNVVDYHLLLVTREFEEQEMLLTLADFEAMWGCLQQFDGLGFYNGGKEAGASQRHKHLQLVPLPIASDGPRIPLEPAIASAKVVDGVGTIAAFPFDCAVTFFEPDLFNHPLAAAQHTLKSYLKLLATVGLEPEEMNPKQAGPYNLLITRDWMLIVPRSQESFDSISINSLAFVGSLFVRNSQEMQLLKEAGPLKILETVGRSPQS</sequence>
<dbReference type="Proteomes" id="UP000664844">
    <property type="component" value="Unassembled WGS sequence"/>
</dbReference>
<evidence type="ECO:0000313" key="3">
    <source>
        <dbReference type="EMBL" id="MBO0350670.1"/>
    </source>
</evidence>
<accession>A0ABS3FU85</accession>
<reference evidence="3 4" key="1">
    <citation type="submission" date="2021-03" db="EMBL/GenBank/DDBJ databases">
        <title>Metabolic Capacity of the Antarctic Cyanobacterium Phormidium pseudopriestleyi that Sustains Oxygenic Photosynthesis in the Presence of Hydrogen Sulfide.</title>
        <authorList>
            <person name="Lumian J.E."/>
            <person name="Jungblut A.D."/>
            <person name="Dillon M.L."/>
            <person name="Hawes I."/>
            <person name="Doran P.T."/>
            <person name="Mackey T.J."/>
            <person name="Dick G.J."/>
            <person name="Grettenberger C.L."/>
            <person name="Sumner D.Y."/>
        </authorList>
    </citation>
    <scope>NUCLEOTIDE SEQUENCE [LARGE SCALE GENOMIC DNA]</scope>
    <source>
        <strain evidence="3 4">FRX01</strain>
    </source>
</reference>
<dbReference type="InterPro" id="IPR045759">
    <property type="entry name" value="Ap4A_phos1/2_N"/>
</dbReference>
<dbReference type="InterPro" id="IPR019200">
    <property type="entry name" value="ATP_adenylylTrfase_C"/>
</dbReference>
<comment type="caution">
    <text evidence="3">The sequence shown here is derived from an EMBL/GenBank/DDBJ whole genome shotgun (WGS) entry which is preliminary data.</text>
</comment>
<dbReference type="PANTHER" id="PTHR38420">
    <property type="entry name" value="AP-4-A PHOSPHORYLASE II"/>
    <property type="match status" value="1"/>
</dbReference>
<evidence type="ECO:0000313" key="4">
    <source>
        <dbReference type="Proteomes" id="UP000664844"/>
    </source>
</evidence>
<gene>
    <name evidence="3" type="ORF">J0895_16535</name>
</gene>
<evidence type="ECO:0000259" key="2">
    <source>
        <dbReference type="Pfam" id="PF19327"/>
    </source>
</evidence>
<dbReference type="InterPro" id="IPR009163">
    <property type="entry name" value="Ap4A_phos1/2"/>
</dbReference>
<keyword evidence="4" id="KW-1185">Reference proteome</keyword>
<dbReference type="Gene3D" id="3.30.428.70">
    <property type="match status" value="1"/>
</dbReference>
<name>A0ABS3FU85_9CYAN</name>
<dbReference type="InterPro" id="IPR036265">
    <property type="entry name" value="HIT-like_sf"/>
</dbReference>
<dbReference type="SUPFAM" id="SSF54197">
    <property type="entry name" value="HIT-like"/>
    <property type="match status" value="1"/>
</dbReference>
<dbReference type="PANTHER" id="PTHR38420:SF1">
    <property type="entry name" value="PUTATIVE (AFU_ORTHOLOGUE AFUA_5G14690)-RELATED"/>
    <property type="match status" value="1"/>
</dbReference>
<dbReference type="Pfam" id="PF19327">
    <property type="entry name" value="Ap4A_phos_N"/>
    <property type="match status" value="1"/>
</dbReference>
<feature type="domain" description="ATP adenylyltransferase C-terminal" evidence="1">
    <location>
        <begin position="200"/>
        <end position="307"/>
    </location>
</feature>
<dbReference type="PIRSF" id="PIRSF000846">
    <property type="entry name" value="ATP_adenylyltr"/>
    <property type="match status" value="1"/>
</dbReference>
<dbReference type="RefSeq" id="WP_207089145.1">
    <property type="nucleotide sequence ID" value="NZ_JAFLQW010000439.1"/>
</dbReference>
<protein>
    <submittedName>
        <fullName evidence="3">Phosphorylase</fullName>
    </submittedName>
</protein>
<feature type="domain" description="Ap4A phosphorylase 1/2 N-terminal" evidence="2">
    <location>
        <begin position="12"/>
        <end position="186"/>
    </location>
</feature>
<dbReference type="InterPro" id="IPR043171">
    <property type="entry name" value="Ap4A_phos1/2-like"/>
</dbReference>
<evidence type="ECO:0000259" key="1">
    <source>
        <dbReference type="Pfam" id="PF09830"/>
    </source>
</evidence>